<reference evidence="3 4" key="1">
    <citation type="submission" date="2023-12" db="EMBL/GenBank/DDBJ databases">
        <title>Genome sequencing and assembly of bacterial species from a model synthetic community.</title>
        <authorList>
            <person name="Hogle S.L."/>
        </authorList>
    </citation>
    <scope>NUCLEOTIDE SEQUENCE [LARGE SCALE GENOMIC DNA]</scope>
    <source>
        <strain evidence="3 4">HAMBI 2494</strain>
    </source>
</reference>
<feature type="compositionally biased region" description="Basic residues" evidence="1">
    <location>
        <begin position="40"/>
        <end position="54"/>
    </location>
</feature>
<evidence type="ECO:0000313" key="3">
    <source>
        <dbReference type="EMBL" id="WQD76462.1"/>
    </source>
</evidence>
<name>A0ABZ0WGJ3_9BURK</name>
<organism evidence="3 4">
    <name type="scientific">Paraburkholderia kururiensis</name>
    <dbReference type="NCBI Taxonomy" id="984307"/>
    <lineage>
        <taxon>Bacteria</taxon>
        <taxon>Pseudomonadati</taxon>
        <taxon>Pseudomonadota</taxon>
        <taxon>Betaproteobacteria</taxon>
        <taxon>Burkholderiales</taxon>
        <taxon>Burkholderiaceae</taxon>
        <taxon>Paraburkholderia</taxon>
    </lineage>
</organism>
<evidence type="ECO:0000313" key="4">
    <source>
        <dbReference type="Proteomes" id="UP001325479"/>
    </source>
</evidence>
<gene>
    <name evidence="3" type="ORF">U0042_20515</name>
</gene>
<accession>A0ABZ0WGJ3</accession>
<protein>
    <submittedName>
        <fullName evidence="3">Acid-shock protein</fullName>
    </submittedName>
</protein>
<keyword evidence="4" id="KW-1185">Reference proteome</keyword>
<keyword evidence="2" id="KW-0732">Signal</keyword>
<proteinExistence type="predicted"/>
<feature type="compositionally biased region" description="Low complexity" evidence="1">
    <location>
        <begin position="56"/>
        <end position="71"/>
    </location>
</feature>
<feature type="signal peptide" evidence="2">
    <location>
        <begin position="1"/>
        <end position="22"/>
    </location>
</feature>
<evidence type="ECO:0000256" key="2">
    <source>
        <dbReference type="SAM" id="SignalP"/>
    </source>
</evidence>
<dbReference type="Proteomes" id="UP001325479">
    <property type="component" value="Chromosome"/>
</dbReference>
<sequence>MKKLTLMLTALALTGGSLPAFAQQATPGEASAVSSYSPPRQKHVKKPKKKKMKHGASAAVTAEPAAPAASQ</sequence>
<evidence type="ECO:0000256" key="1">
    <source>
        <dbReference type="SAM" id="MobiDB-lite"/>
    </source>
</evidence>
<feature type="chain" id="PRO_5046606107" evidence="2">
    <location>
        <begin position="23"/>
        <end position="71"/>
    </location>
</feature>
<feature type="region of interest" description="Disordered" evidence="1">
    <location>
        <begin position="28"/>
        <end position="71"/>
    </location>
</feature>
<dbReference type="RefSeq" id="WP_114809395.1">
    <property type="nucleotide sequence ID" value="NZ_CP139965.1"/>
</dbReference>
<dbReference type="EMBL" id="CP139965">
    <property type="protein sequence ID" value="WQD76462.1"/>
    <property type="molecule type" value="Genomic_DNA"/>
</dbReference>